<dbReference type="InterPro" id="IPR039421">
    <property type="entry name" value="Type_1_exporter"/>
</dbReference>
<comment type="caution">
    <text evidence="11">The sequence shown here is derived from an EMBL/GenBank/DDBJ whole genome shotgun (WGS) entry which is preliminary data.</text>
</comment>
<dbReference type="GO" id="GO:0005524">
    <property type="term" value="F:ATP binding"/>
    <property type="evidence" value="ECO:0007669"/>
    <property type="project" value="UniProtKB-KW"/>
</dbReference>
<keyword evidence="7 8" id="KW-0472">Membrane</keyword>
<dbReference type="InterPro" id="IPR036640">
    <property type="entry name" value="ABC1_TM_sf"/>
</dbReference>
<dbReference type="RefSeq" id="WP_188418691.1">
    <property type="nucleotide sequence ID" value="NZ_BMDO01000014.1"/>
</dbReference>
<keyword evidence="3 8" id="KW-0812">Transmembrane</keyword>
<feature type="transmembrane region" description="Helical" evidence="8">
    <location>
        <begin position="90"/>
        <end position="111"/>
    </location>
</feature>
<protein>
    <submittedName>
        <fullName evidence="11">ABC transporter ATP-binding protein</fullName>
    </submittedName>
</protein>
<evidence type="ECO:0000256" key="3">
    <source>
        <dbReference type="ARBA" id="ARBA00022692"/>
    </source>
</evidence>
<reference evidence="11" key="2">
    <citation type="submission" date="2020-09" db="EMBL/GenBank/DDBJ databases">
        <authorList>
            <person name="Sun Q."/>
            <person name="Sedlacek I."/>
        </authorList>
    </citation>
    <scope>NUCLEOTIDE SEQUENCE</scope>
    <source>
        <strain evidence="11">CCM 8711</strain>
    </source>
</reference>
<feature type="transmembrane region" description="Helical" evidence="8">
    <location>
        <begin position="180"/>
        <end position="209"/>
    </location>
</feature>
<comment type="subcellular location">
    <subcellularLocation>
        <location evidence="1">Cell membrane</location>
        <topology evidence="1">Multi-pass membrane protein</topology>
    </subcellularLocation>
</comment>
<dbReference type="InterPro" id="IPR003593">
    <property type="entry name" value="AAA+_ATPase"/>
</dbReference>
<evidence type="ECO:0000256" key="7">
    <source>
        <dbReference type="ARBA" id="ARBA00023136"/>
    </source>
</evidence>
<evidence type="ECO:0000313" key="11">
    <source>
        <dbReference type="EMBL" id="GGI52580.1"/>
    </source>
</evidence>
<dbReference type="Gene3D" id="3.40.50.300">
    <property type="entry name" value="P-loop containing nucleotide triphosphate hydrolases"/>
    <property type="match status" value="1"/>
</dbReference>
<keyword evidence="4" id="KW-0547">Nucleotide-binding</keyword>
<dbReference type="PANTHER" id="PTHR43394">
    <property type="entry name" value="ATP-DEPENDENT PERMEASE MDL1, MITOCHONDRIAL"/>
    <property type="match status" value="1"/>
</dbReference>
<evidence type="ECO:0000256" key="2">
    <source>
        <dbReference type="ARBA" id="ARBA00022448"/>
    </source>
</evidence>
<gene>
    <name evidence="11" type="ORF">GCM10011425_37920</name>
</gene>
<evidence type="ECO:0000256" key="8">
    <source>
        <dbReference type="SAM" id="Phobius"/>
    </source>
</evidence>
<dbReference type="FunFam" id="3.40.50.300:FF:000287">
    <property type="entry name" value="Multidrug ABC transporter ATP-binding protein"/>
    <property type="match status" value="1"/>
</dbReference>
<evidence type="ECO:0000256" key="4">
    <source>
        <dbReference type="ARBA" id="ARBA00022741"/>
    </source>
</evidence>
<dbReference type="InterPro" id="IPR017871">
    <property type="entry name" value="ABC_transporter-like_CS"/>
</dbReference>
<keyword evidence="12" id="KW-1185">Reference proteome</keyword>
<keyword evidence="5 11" id="KW-0067">ATP-binding</keyword>
<name>A0A917N2Y7_9SPHI</name>
<evidence type="ECO:0000259" key="9">
    <source>
        <dbReference type="PROSITE" id="PS50893"/>
    </source>
</evidence>
<feature type="domain" description="ABC transmembrane type-1" evidence="10">
    <location>
        <begin position="22"/>
        <end position="339"/>
    </location>
</feature>
<dbReference type="GO" id="GO:0016887">
    <property type="term" value="F:ATP hydrolysis activity"/>
    <property type="evidence" value="ECO:0007669"/>
    <property type="project" value="InterPro"/>
</dbReference>
<dbReference type="PROSITE" id="PS50893">
    <property type="entry name" value="ABC_TRANSPORTER_2"/>
    <property type="match status" value="1"/>
</dbReference>
<dbReference type="GO" id="GO:0005886">
    <property type="term" value="C:plasma membrane"/>
    <property type="evidence" value="ECO:0007669"/>
    <property type="project" value="UniProtKB-SubCell"/>
</dbReference>
<dbReference type="SUPFAM" id="SSF52540">
    <property type="entry name" value="P-loop containing nucleoside triphosphate hydrolases"/>
    <property type="match status" value="1"/>
</dbReference>
<feature type="domain" description="ABC transporter" evidence="9">
    <location>
        <begin position="373"/>
        <end position="606"/>
    </location>
</feature>
<dbReference type="PANTHER" id="PTHR43394:SF1">
    <property type="entry name" value="ATP-BINDING CASSETTE SUB-FAMILY B MEMBER 10, MITOCHONDRIAL"/>
    <property type="match status" value="1"/>
</dbReference>
<accession>A0A917N2Y7</accession>
<keyword evidence="2" id="KW-0813">Transport</keyword>
<evidence type="ECO:0000259" key="10">
    <source>
        <dbReference type="PROSITE" id="PS50929"/>
    </source>
</evidence>
<dbReference type="InterPro" id="IPR011527">
    <property type="entry name" value="ABC1_TM_dom"/>
</dbReference>
<dbReference type="InterPro" id="IPR027417">
    <property type="entry name" value="P-loop_NTPase"/>
</dbReference>
<evidence type="ECO:0000256" key="5">
    <source>
        <dbReference type="ARBA" id="ARBA00022840"/>
    </source>
</evidence>
<keyword evidence="6 8" id="KW-1133">Transmembrane helix</keyword>
<dbReference type="PROSITE" id="PS50929">
    <property type="entry name" value="ABC_TM1F"/>
    <property type="match status" value="1"/>
</dbReference>
<sequence length="612" mass="67901">MKTYFRLLKFAKPIEKFAIPYFFTTFFAIVFNTLNLALLIPLLQTLFSNHKATVSLDALNAMPKPSIFDFSAFFDYYVNLMIALHGPWGALKFVCGTIVVSVLLANMFRYLSQRIMENMRAHTLLNIRRAVFGNVLDLHLGYFNNERKGDIMSKVSADVQIVQFSVTGTLQVIFKEPLQMIFYVFVLFSISTNLTIYSLLVIPISAFFISRIVKKLKQQAVDSQRTYGTMLSYLDEALSGIRIIKAFNASNYTKDRFNEQNVKYTGLVKAMARRQQLASPVSETLGVTMIACIVLYGGYLILNGQSTLSPAAFIGYIAMFSQVTRPAKAISDSFSSIHSGIAAGERVLELIDEKPLITDAPDAIKLTGFEQGITFENVSFAYGDNEVLSGVNLVIPKGKTVALVGPSGGGKSTMMDLIPRFIDPKDGKVMIDGHDLKGVTMESLRSLMGVVNQESILFNDTIYNNIAFAKPWATQQEVEAAARIANAHNFIMATDEGYQTNVGDRGTKLSGGQKQRISIARAVLSNPPIMLLDEATSALDTESEKLVQDALNNLMVNRTSLVIAHRLSTIQNADIIVVLENGRIVEQGKHQELIQQNGLYRKLIDMQTFQEG</sequence>
<dbReference type="Pfam" id="PF00005">
    <property type="entry name" value="ABC_tran"/>
    <property type="match status" value="1"/>
</dbReference>
<evidence type="ECO:0000256" key="6">
    <source>
        <dbReference type="ARBA" id="ARBA00022989"/>
    </source>
</evidence>
<dbReference type="Gene3D" id="1.20.1560.10">
    <property type="entry name" value="ABC transporter type 1, transmembrane domain"/>
    <property type="match status" value="1"/>
</dbReference>
<dbReference type="AlphaFoldDB" id="A0A917N2Y7"/>
<feature type="transmembrane region" description="Helical" evidence="8">
    <location>
        <begin position="21"/>
        <end position="43"/>
    </location>
</feature>
<dbReference type="PROSITE" id="PS00211">
    <property type="entry name" value="ABC_TRANSPORTER_1"/>
    <property type="match status" value="1"/>
</dbReference>
<evidence type="ECO:0000313" key="12">
    <source>
        <dbReference type="Proteomes" id="UP000662074"/>
    </source>
</evidence>
<dbReference type="SUPFAM" id="SSF90123">
    <property type="entry name" value="ABC transporter transmembrane region"/>
    <property type="match status" value="1"/>
</dbReference>
<reference evidence="11" key="1">
    <citation type="journal article" date="2014" name="Int. J. Syst. Evol. Microbiol.">
        <title>Complete genome sequence of Corynebacterium casei LMG S-19264T (=DSM 44701T), isolated from a smear-ripened cheese.</title>
        <authorList>
            <consortium name="US DOE Joint Genome Institute (JGI-PGF)"/>
            <person name="Walter F."/>
            <person name="Albersmeier A."/>
            <person name="Kalinowski J."/>
            <person name="Ruckert C."/>
        </authorList>
    </citation>
    <scope>NUCLEOTIDE SEQUENCE</scope>
    <source>
        <strain evidence="11">CCM 8711</strain>
    </source>
</reference>
<dbReference type="Proteomes" id="UP000662074">
    <property type="component" value="Unassembled WGS sequence"/>
</dbReference>
<dbReference type="CDD" id="cd03251">
    <property type="entry name" value="ABCC_MsbA"/>
    <property type="match status" value="1"/>
</dbReference>
<dbReference type="Pfam" id="PF00664">
    <property type="entry name" value="ABC_membrane"/>
    <property type="match status" value="1"/>
</dbReference>
<dbReference type="GO" id="GO:0015421">
    <property type="term" value="F:ABC-type oligopeptide transporter activity"/>
    <property type="evidence" value="ECO:0007669"/>
    <property type="project" value="TreeGrafter"/>
</dbReference>
<dbReference type="CDD" id="cd18552">
    <property type="entry name" value="ABC_6TM_MsbA_like"/>
    <property type="match status" value="1"/>
</dbReference>
<dbReference type="EMBL" id="BMDO01000014">
    <property type="protein sequence ID" value="GGI52580.1"/>
    <property type="molecule type" value="Genomic_DNA"/>
</dbReference>
<dbReference type="SMART" id="SM00382">
    <property type="entry name" value="AAA"/>
    <property type="match status" value="1"/>
</dbReference>
<proteinExistence type="predicted"/>
<dbReference type="InterPro" id="IPR003439">
    <property type="entry name" value="ABC_transporter-like_ATP-bd"/>
</dbReference>
<organism evidence="11 12">
    <name type="scientific">Mucilaginibacter galii</name>
    <dbReference type="NCBI Taxonomy" id="2005073"/>
    <lineage>
        <taxon>Bacteria</taxon>
        <taxon>Pseudomonadati</taxon>
        <taxon>Bacteroidota</taxon>
        <taxon>Sphingobacteriia</taxon>
        <taxon>Sphingobacteriales</taxon>
        <taxon>Sphingobacteriaceae</taxon>
        <taxon>Mucilaginibacter</taxon>
    </lineage>
</organism>
<evidence type="ECO:0000256" key="1">
    <source>
        <dbReference type="ARBA" id="ARBA00004651"/>
    </source>
</evidence>